<evidence type="ECO:0000313" key="2">
    <source>
        <dbReference type="EMBL" id="MDE8652822.1"/>
    </source>
</evidence>
<feature type="transmembrane region" description="Helical" evidence="1">
    <location>
        <begin position="35"/>
        <end position="53"/>
    </location>
</feature>
<evidence type="ECO:0000256" key="1">
    <source>
        <dbReference type="SAM" id="Phobius"/>
    </source>
</evidence>
<keyword evidence="1" id="KW-0472">Membrane</keyword>
<organism evidence="2 3">
    <name type="scientific">Novosphingobium album</name>
    <name type="common">ex Liu et al. 2023</name>
    <dbReference type="NCBI Taxonomy" id="3031130"/>
    <lineage>
        <taxon>Bacteria</taxon>
        <taxon>Pseudomonadati</taxon>
        <taxon>Pseudomonadota</taxon>
        <taxon>Alphaproteobacteria</taxon>
        <taxon>Sphingomonadales</taxon>
        <taxon>Sphingomonadaceae</taxon>
        <taxon>Novosphingobium</taxon>
    </lineage>
</organism>
<accession>A0ABT5WRZ9</accession>
<name>A0ABT5WRZ9_9SPHN</name>
<reference evidence="2 3" key="1">
    <citation type="submission" date="2023-03" db="EMBL/GenBank/DDBJ databases">
        <title>NovoSphingobium album sp. nov. isolated from polycyclic aromatic hydrocarbons- and heavy-metal polluted soil.</title>
        <authorList>
            <person name="Liu Z."/>
            <person name="Wang K."/>
        </authorList>
    </citation>
    <scope>NUCLEOTIDE SEQUENCE [LARGE SCALE GENOMIC DNA]</scope>
    <source>
        <strain evidence="2 3">H3SJ31-1</strain>
    </source>
</reference>
<feature type="transmembrane region" description="Helical" evidence="1">
    <location>
        <begin position="7"/>
        <end position="29"/>
    </location>
</feature>
<gene>
    <name evidence="2" type="ORF">PYV00_14035</name>
</gene>
<feature type="transmembrane region" description="Helical" evidence="1">
    <location>
        <begin position="116"/>
        <end position="145"/>
    </location>
</feature>
<feature type="transmembrane region" description="Helical" evidence="1">
    <location>
        <begin position="151"/>
        <end position="174"/>
    </location>
</feature>
<keyword evidence="3" id="KW-1185">Reference proteome</keyword>
<dbReference type="Proteomes" id="UP001216253">
    <property type="component" value="Unassembled WGS sequence"/>
</dbReference>
<keyword evidence="1" id="KW-0812">Transmembrane</keyword>
<feature type="transmembrane region" description="Helical" evidence="1">
    <location>
        <begin position="60"/>
        <end position="78"/>
    </location>
</feature>
<evidence type="ECO:0008006" key="4">
    <source>
        <dbReference type="Google" id="ProtNLM"/>
    </source>
</evidence>
<protein>
    <recommendedName>
        <fullName evidence="4">DUF308 domain-containing protein</fullName>
    </recommendedName>
</protein>
<dbReference type="RefSeq" id="WP_275228910.1">
    <property type="nucleotide sequence ID" value="NZ_JARESE010000047.1"/>
</dbReference>
<keyword evidence="1" id="KW-1133">Transmembrane helix</keyword>
<evidence type="ECO:0000313" key="3">
    <source>
        <dbReference type="Proteomes" id="UP001216253"/>
    </source>
</evidence>
<feature type="transmembrane region" description="Helical" evidence="1">
    <location>
        <begin position="84"/>
        <end position="104"/>
    </location>
</feature>
<proteinExistence type="predicted"/>
<comment type="caution">
    <text evidence="2">The sequence shown here is derived from an EMBL/GenBank/DDBJ whole genome shotgun (WGS) entry which is preliminary data.</text>
</comment>
<sequence length="187" mass="19543">MKTDSLARLAGIGTIVLAGAAFLLPLVPFWPGEKVVGWLLISAGILEVAAALARSSGDRTPALLIGLATMLSGLLFILNVAVGFLAAVHIVMGWLFARVALILYRGYRAAGSARVVLWAGASADLLLALVLLLGLHISTLVVVIFGPTSELVASFALVFAASFFVSGVMILMLARDRDDRSVQVANS</sequence>
<dbReference type="EMBL" id="JARESE010000047">
    <property type="protein sequence ID" value="MDE8652822.1"/>
    <property type="molecule type" value="Genomic_DNA"/>
</dbReference>